<dbReference type="PANTHER" id="PTHR42994:SF2">
    <property type="entry name" value="PEPTIDASE"/>
    <property type="match status" value="1"/>
</dbReference>
<dbReference type="EMBL" id="VUNN01000007">
    <property type="protein sequence ID" value="MSU06175.1"/>
    <property type="molecule type" value="Genomic_DNA"/>
</dbReference>
<reference evidence="5 6" key="1">
    <citation type="submission" date="2019-08" db="EMBL/GenBank/DDBJ databases">
        <title>In-depth cultivation of the pig gut microbiome towards novel bacterial diversity and tailored functional studies.</title>
        <authorList>
            <person name="Wylensek D."/>
            <person name="Hitch T.C.A."/>
            <person name="Clavel T."/>
        </authorList>
    </citation>
    <scope>NUCLEOTIDE SEQUENCE [LARGE SCALE GENOMIC DNA]</scope>
    <source>
        <strain evidence="5 6">NM-380-WT-3C1</strain>
    </source>
</reference>
<gene>
    <name evidence="5" type="ORF">FYJ80_05210</name>
</gene>
<dbReference type="RefSeq" id="WP_154425150.1">
    <property type="nucleotide sequence ID" value="NZ_VUNN01000007.1"/>
</dbReference>
<evidence type="ECO:0000313" key="6">
    <source>
        <dbReference type="Proteomes" id="UP000460549"/>
    </source>
</evidence>
<proteinExistence type="predicted"/>
<dbReference type="Gene3D" id="3.30.70.360">
    <property type="match status" value="1"/>
</dbReference>
<evidence type="ECO:0000259" key="4">
    <source>
        <dbReference type="Pfam" id="PF07687"/>
    </source>
</evidence>
<evidence type="ECO:0000313" key="5">
    <source>
        <dbReference type="EMBL" id="MSU06175.1"/>
    </source>
</evidence>
<comment type="caution">
    <text evidence="5">The sequence shown here is derived from an EMBL/GenBank/DDBJ whole genome shotgun (WGS) entry which is preliminary data.</text>
</comment>
<dbReference type="InterPro" id="IPR011650">
    <property type="entry name" value="Peptidase_M20_dimer"/>
</dbReference>
<feature type="domain" description="Peptidase M20 dimerisation" evidence="4">
    <location>
        <begin position="163"/>
        <end position="254"/>
    </location>
</feature>
<keyword evidence="6" id="KW-1185">Reference proteome</keyword>
<evidence type="ECO:0000256" key="3">
    <source>
        <dbReference type="ARBA" id="ARBA00022833"/>
    </source>
</evidence>
<dbReference type="Pfam" id="PF07687">
    <property type="entry name" value="M20_dimer"/>
    <property type="match status" value="1"/>
</dbReference>
<dbReference type="Gene3D" id="3.40.630.10">
    <property type="entry name" value="Zn peptidases"/>
    <property type="match status" value="1"/>
</dbReference>
<sequence length="351" mass="39133">MLRYSLFRELVNISSPSLKEESISLFIKAYLTNLGFIYREDNFGNLLFFKALESVEYCLVAHMDTVEGANVAHLMEDEERFFTDKTTALGADDKCAIAVMLELAKECSCDNVAFLFFIGEEIGLYGSSHMDKALLEGLEDSLFFVLDAEGEIGTIINEAVGKSRITFICHGRASHAGFAPEKGINAIRVLSQIALELPQGRPDEISTCNIGSFIAEGSTNVVSSLAKLTFELRSLDDSNRKKLEEKIIKKSQDIAQDSLALLDVKVEDLYKHYKIDKEDEIVLKAKKAIESIKLKAQITSTTGGSDANSLNSFGYKAIVFTCGYFNPHGVEEYIYKRELDKLYFLVKKLIS</sequence>
<dbReference type="Proteomes" id="UP000460549">
    <property type="component" value="Unassembled WGS sequence"/>
</dbReference>
<dbReference type="InterPro" id="IPR002933">
    <property type="entry name" value="Peptidase_M20"/>
</dbReference>
<dbReference type="SUPFAM" id="SSF53187">
    <property type="entry name" value="Zn-dependent exopeptidases"/>
    <property type="match status" value="1"/>
</dbReference>
<dbReference type="GO" id="GO:0016787">
    <property type="term" value="F:hydrolase activity"/>
    <property type="evidence" value="ECO:0007669"/>
    <property type="project" value="UniProtKB-KW"/>
</dbReference>
<keyword evidence="2 5" id="KW-0378">Hydrolase</keyword>
<evidence type="ECO:0000256" key="2">
    <source>
        <dbReference type="ARBA" id="ARBA00022801"/>
    </source>
</evidence>
<comment type="cofactor">
    <cofactor evidence="1">
        <name>Zn(2+)</name>
        <dbReference type="ChEBI" id="CHEBI:29105"/>
    </cofactor>
</comment>
<keyword evidence="3" id="KW-0862">Zinc</keyword>
<dbReference type="Pfam" id="PF01546">
    <property type="entry name" value="Peptidase_M20"/>
    <property type="match status" value="1"/>
</dbReference>
<dbReference type="SUPFAM" id="SSF55031">
    <property type="entry name" value="Bacterial exopeptidase dimerisation domain"/>
    <property type="match status" value="1"/>
</dbReference>
<accession>A0A7X2PD36</accession>
<organism evidence="5 6">
    <name type="scientific">Bullifex porci</name>
    <dbReference type="NCBI Taxonomy" id="2606638"/>
    <lineage>
        <taxon>Bacteria</taxon>
        <taxon>Pseudomonadati</taxon>
        <taxon>Spirochaetota</taxon>
        <taxon>Spirochaetia</taxon>
        <taxon>Spirochaetales</taxon>
        <taxon>Spirochaetaceae</taxon>
        <taxon>Bullifex</taxon>
    </lineage>
</organism>
<evidence type="ECO:0000256" key="1">
    <source>
        <dbReference type="ARBA" id="ARBA00001947"/>
    </source>
</evidence>
<dbReference type="PANTHER" id="PTHR42994">
    <property type="entry name" value="PEPTIDASE T"/>
    <property type="match status" value="1"/>
</dbReference>
<dbReference type="AlphaFoldDB" id="A0A7X2PD36"/>
<protein>
    <submittedName>
        <fullName evidence="5">M20/M25/M40 family metallo-hydrolase</fullName>
    </submittedName>
</protein>
<name>A0A7X2PD36_9SPIO</name>
<dbReference type="InterPro" id="IPR036264">
    <property type="entry name" value="Bact_exopeptidase_dim_dom"/>
</dbReference>